<proteinExistence type="predicted"/>
<protein>
    <recommendedName>
        <fullName evidence="3">DUF3718 domain-containing protein</fullName>
    </recommendedName>
</protein>
<sequence length="133" mass="14710">MKSAIYLLVGATAVAGLTISDVAYSSSFNNDLVSVCRHAANNDRTDLNRAVKRLTPGSLITTGTYSKLAKGLVCNGMPVAEFANYYGANKTYWLFQRHIDRTRKVIEIKDVYGRVQDRPSVPEAITVSWETAY</sequence>
<dbReference type="KEGG" id="salh:HMF8227_02525"/>
<dbReference type="OrthoDB" id="6332255at2"/>
<dbReference type="AlphaFoldDB" id="A0A2S2E7Q0"/>
<keyword evidence="2" id="KW-1185">Reference proteome</keyword>
<evidence type="ECO:0000313" key="1">
    <source>
        <dbReference type="EMBL" id="AWL12977.1"/>
    </source>
</evidence>
<dbReference type="EMBL" id="CP029347">
    <property type="protein sequence ID" value="AWL12977.1"/>
    <property type="molecule type" value="Genomic_DNA"/>
</dbReference>
<evidence type="ECO:0000313" key="2">
    <source>
        <dbReference type="Proteomes" id="UP000245728"/>
    </source>
</evidence>
<name>A0A2S2E7Q0_9ALTE</name>
<dbReference type="RefSeq" id="WP_109340503.1">
    <property type="nucleotide sequence ID" value="NZ_CP029347.1"/>
</dbReference>
<gene>
    <name evidence="1" type="ORF">HMF8227_02525</name>
</gene>
<accession>A0A2S2E7Q0</accession>
<reference evidence="1 2" key="1">
    <citation type="submission" date="2018-05" db="EMBL/GenBank/DDBJ databases">
        <title>Salinimonas sp. HMF8227 Genome sequencing and assembly.</title>
        <authorList>
            <person name="Kang H."/>
            <person name="Kang J."/>
            <person name="Cha I."/>
            <person name="Kim H."/>
            <person name="Joh K."/>
        </authorList>
    </citation>
    <scope>NUCLEOTIDE SEQUENCE [LARGE SCALE GENOMIC DNA]</scope>
    <source>
        <strain evidence="1 2">HMF8227</strain>
    </source>
</reference>
<evidence type="ECO:0008006" key="3">
    <source>
        <dbReference type="Google" id="ProtNLM"/>
    </source>
</evidence>
<organism evidence="1 2">
    <name type="scientific">Saliniradius amylolyticus</name>
    <dbReference type="NCBI Taxonomy" id="2183582"/>
    <lineage>
        <taxon>Bacteria</taxon>
        <taxon>Pseudomonadati</taxon>
        <taxon>Pseudomonadota</taxon>
        <taxon>Gammaproteobacteria</taxon>
        <taxon>Alteromonadales</taxon>
        <taxon>Alteromonadaceae</taxon>
        <taxon>Saliniradius</taxon>
    </lineage>
</organism>
<dbReference type="Proteomes" id="UP000245728">
    <property type="component" value="Chromosome"/>
</dbReference>